<organism evidence="2 3">
    <name type="scientific">Elysia marginata</name>
    <dbReference type="NCBI Taxonomy" id="1093978"/>
    <lineage>
        <taxon>Eukaryota</taxon>
        <taxon>Metazoa</taxon>
        <taxon>Spiralia</taxon>
        <taxon>Lophotrochozoa</taxon>
        <taxon>Mollusca</taxon>
        <taxon>Gastropoda</taxon>
        <taxon>Heterobranchia</taxon>
        <taxon>Euthyneura</taxon>
        <taxon>Panpulmonata</taxon>
        <taxon>Sacoglossa</taxon>
        <taxon>Placobranchoidea</taxon>
        <taxon>Plakobranchidae</taxon>
        <taxon>Elysia</taxon>
    </lineage>
</organism>
<dbReference type="AlphaFoldDB" id="A0AAV4IUU9"/>
<evidence type="ECO:0000256" key="1">
    <source>
        <dbReference type="SAM" id="MobiDB-lite"/>
    </source>
</evidence>
<feature type="region of interest" description="Disordered" evidence="1">
    <location>
        <begin position="1"/>
        <end position="142"/>
    </location>
</feature>
<feature type="compositionally biased region" description="Polar residues" evidence="1">
    <location>
        <begin position="87"/>
        <end position="119"/>
    </location>
</feature>
<keyword evidence="3" id="KW-1185">Reference proteome</keyword>
<evidence type="ECO:0000313" key="2">
    <source>
        <dbReference type="EMBL" id="GFS13430.1"/>
    </source>
</evidence>
<gene>
    <name evidence="2" type="ORF">ElyMa_003136400</name>
</gene>
<dbReference type="EMBL" id="BMAT01006481">
    <property type="protein sequence ID" value="GFS13430.1"/>
    <property type="molecule type" value="Genomic_DNA"/>
</dbReference>
<name>A0AAV4IUU9_9GAST</name>
<comment type="caution">
    <text evidence="2">The sequence shown here is derived from an EMBL/GenBank/DDBJ whole genome shotgun (WGS) entry which is preliminary data.</text>
</comment>
<dbReference type="Proteomes" id="UP000762676">
    <property type="component" value="Unassembled WGS sequence"/>
</dbReference>
<feature type="compositionally biased region" description="Low complexity" evidence="1">
    <location>
        <begin position="73"/>
        <end position="86"/>
    </location>
</feature>
<accession>A0AAV4IUU9</accession>
<sequence length="171" mass="18248">MTDQVSDSNKDSSPTQLAGDHARGEDLITKDVDTSGSAKRRPYSVAPSQTHHHQQPKTFHSREPSIDENGAHSSLSNTLNSSFTGSPRKNSFGPSANESRRNSYQMDSRKSTMIGSRRSTMLGHSGSVVMSPEGRRGSFPPALVVDDLDPMISGRSTAVGSKMGGAGSNRS</sequence>
<feature type="compositionally biased region" description="Polar residues" evidence="1">
    <location>
        <begin position="1"/>
        <end position="16"/>
    </location>
</feature>
<reference evidence="2 3" key="1">
    <citation type="journal article" date="2021" name="Elife">
        <title>Chloroplast acquisition without the gene transfer in kleptoplastic sea slugs, Plakobranchus ocellatus.</title>
        <authorList>
            <person name="Maeda T."/>
            <person name="Takahashi S."/>
            <person name="Yoshida T."/>
            <person name="Shimamura S."/>
            <person name="Takaki Y."/>
            <person name="Nagai Y."/>
            <person name="Toyoda A."/>
            <person name="Suzuki Y."/>
            <person name="Arimoto A."/>
            <person name="Ishii H."/>
            <person name="Satoh N."/>
            <person name="Nishiyama T."/>
            <person name="Hasebe M."/>
            <person name="Maruyama T."/>
            <person name="Minagawa J."/>
            <person name="Obokata J."/>
            <person name="Shigenobu S."/>
        </authorList>
    </citation>
    <scope>NUCLEOTIDE SEQUENCE [LARGE SCALE GENOMIC DNA]</scope>
</reference>
<protein>
    <submittedName>
        <fullName evidence="2">Uncharacterized protein</fullName>
    </submittedName>
</protein>
<evidence type="ECO:0000313" key="3">
    <source>
        <dbReference type="Proteomes" id="UP000762676"/>
    </source>
</evidence>
<feature type="compositionally biased region" description="Basic and acidic residues" evidence="1">
    <location>
        <begin position="20"/>
        <end position="33"/>
    </location>
</feature>
<proteinExistence type="predicted"/>